<sequence length="48" mass="4929">MTSGDALPQPLWQISGENPAPPDPDFGSTGKATLPKPSSFPPDLDGPP</sequence>
<dbReference type="AlphaFoldDB" id="A0AA88A044"/>
<reference evidence="2" key="1">
    <citation type="submission" date="2023-07" db="EMBL/GenBank/DDBJ databases">
        <title>draft genome sequence of fig (Ficus carica).</title>
        <authorList>
            <person name="Takahashi T."/>
            <person name="Nishimura K."/>
        </authorList>
    </citation>
    <scope>NUCLEOTIDE SEQUENCE</scope>
</reference>
<evidence type="ECO:0000313" key="3">
    <source>
        <dbReference type="Proteomes" id="UP001187192"/>
    </source>
</evidence>
<feature type="compositionally biased region" description="Pro residues" evidence="1">
    <location>
        <begin position="38"/>
        <end position="48"/>
    </location>
</feature>
<name>A0AA88A044_FICCA</name>
<feature type="region of interest" description="Disordered" evidence="1">
    <location>
        <begin position="1"/>
        <end position="48"/>
    </location>
</feature>
<dbReference type="EMBL" id="BTGU01000024">
    <property type="protein sequence ID" value="GMN47129.1"/>
    <property type="molecule type" value="Genomic_DNA"/>
</dbReference>
<evidence type="ECO:0000256" key="1">
    <source>
        <dbReference type="SAM" id="MobiDB-lite"/>
    </source>
</evidence>
<accession>A0AA88A044</accession>
<evidence type="ECO:0000313" key="2">
    <source>
        <dbReference type="EMBL" id="GMN47129.1"/>
    </source>
</evidence>
<proteinExistence type="predicted"/>
<organism evidence="2 3">
    <name type="scientific">Ficus carica</name>
    <name type="common">Common fig</name>
    <dbReference type="NCBI Taxonomy" id="3494"/>
    <lineage>
        <taxon>Eukaryota</taxon>
        <taxon>Viridiplantae</taxon>
        <taxon>Streptophyta</taxon>
        <taxon>Embryophyta</taxon>
        <taxon>Tracheophyta</taxon>
        <taxon>Spermatophyta</taxon>
        <taxon>Magnoliopsida</taxon>
        <taxon>eudicotyledons</taxon>
        <taxon>Gunneridae</taxon>
        <taxon>Pentapetalae</taxon>
        <taxon>rosids</taxon>
        <taxon>fabids</taxon>
        <taxon>Rosales</taxon>
        <taxon>Moraceae</taxon>
        <taxon>Ficeae</taxon>
        <taxon>Ficus</taxon>
    </lineage>
</organism>
<gene>
    <name evidence="2" type="ORF">TIFTF001_016321</name>
</gene>
<protein>
    <submittedName>
        <fullName evidence="2">Uncharacterized protein</fullName>
    </submittedName>
</protein>
<comment type="caution">
    <text evidence="2">The sequence shown here is derived from an EMBL/GenBank/DDBJ whole genome shotgun (WGS) entry which is preliminary data.</text>
</comment>
<dbReference type="Proteomes" id="UP001187192">
    <property type="component" value="Unassembled WGS sequence"/>
</dbReference>
<keyword evidence="3" id="KW-1185">Reference proteome</keyword>